<dbReference type="AlphaFoldDB" id="A0A1X6YP13"/>
<dbReference type="EMBL" id="FWFN01000002">
    <property type="protein sequence ID" value="SLN27191.1"/>
    <property type="molecule type" value="Genomic_DNA"/>
</dbReference>
<name>A0A1X6YP13_9RHOB</name>
<gene>
    <name evidence="1" type="ORF">PSM7751_01033</name>
</gene>
<dbReference type="RefSeq" id="WP_085886936.1">
    <property type="nucleotide sequence ID" value="NZ_FWFN01000002.1"/>
</dbReference>
<organism evidence="1 2">
    <name type="scientific">Pseudooceanicola marinus</name>
    <dbReference type="NCBI Taxonomy" id="396013"/>
    <lineage>
        <taxon>Bacteria</taxon>
        <taxon>Pseudomonadati</taxon>
        <taxon>Pseudomonadota</taxon>
        <taxon>Alphaproteobacteria</taxon>
        <taxon>Rhodobacterales</taxon>
        <taxon>Paracoccaceae</taxon>
        <taxon>Pseudooceanicola</taxon>
    </lineage>
</organism>
<dbReference type="Proteomes" id="UP000193963">
    <property type="component" value="Unassembled WGS sequence"/>
</dbReference>
<dbReference type="OrthoDB" id="7877306at2"/>
<keyword evidence="2" id="KW-1185">Reference proteome</keyword>
<accession>A0A1X6YP13</accession>
<evidence type="ECO:0000313" key="1">
    <source>
        <dbReference type="EMBL" id="SLN27191.1"/>
    </source>
</evidence>
<reference evidence="1 2" key="1">
    <citation type="submission" date="2017-03" db="EMBL/GenBank/DDBJ databases">
        <authorList>
            <person name="Afonso C.L."/>
            <person name="Miller P.J."/>
            <person name="Scott M.A."/>
            <person name="Spackman E."/>
            <person name="Goraichik I."/>
            <person name="Dimitrov K.M."/>
            <person name="Suarez D.L."/>
            <person name="Swayne D.E."/>
        </authorList>
    </citation>
    <scope>NUCLEOTIDE SEQUENCE [LARGE SCALE GENOMIC DNA]</scope>
    <source>
        <strain evidence="1 2">CECT 7751</strain>
    </source>
</reference>
<protein>
    <submittedName>
        <fullName evidence="1">Uncharacterized protein</fullName>
    </submittedName>
</protein>
<proteinExistence type="predicted"/>
<evidence type="ECO:0000313" key="2">
    <source>
        <dbReference type="Proteomes" id="UP000193963"/>
    </source>
</evidence>
<sequence>MSCDYTILTSFGLAYIRLAGIVRPGDSLRSLTRFARDPEATPDLNQLLDMRDVTGMKLDVLDLLRMHARKAEIFAPSEHDRLFVHLADTPMARKVAGYVVKSWDKVPGITHRIVPDEEQALDILGLRQRTIEALIQQQRA</sequence>